<keyword evidence="2" id="KW-0472">Membrane</keyword>
<organism evidence="3 4">
    <name type="scientific">Geodia barretti</name>
    <name type="common">Barrett's horny sponge</name>
    <dbReference type="NCBI Taxonomy" id="519541"/>
    <lineage>
        <taxon>Eukaryota</taxon>
        <taxon>Metazoa</taxon>
        <taxon>Porifera</taxon>
        <taxon>Demospongiae</taxon>
        <taxon>Heteroscleromorpha</taxon>
        <taxon>Tetractinellida</taxon>
        <taxon>Astrophorina</taxon>
        <taxon>Geodiidae</taxon>
        <taxon>Geodia</taxon>
    </lineage>
</organism>
<name>A0AA35TN51_GEOBA</name>
<comment type="caution">
    <text evidence="3">The sequence shown here is derived from an EMBL/GenBank/DDBJ whole genome shotgun (WGS) entry which is preliminary data.</text>
</comment>
<sequence length="178" mass="19448">FQLLPFLELIPKVDSYRTVYILVDLPDASIEWVYVGEVRFLNSSGIPPIFSSYGMETTASPSSIQTSVTSMTPLTPPPSTSVPGDRVNDCTCSEESSSSAVIAVSAVSLLLILTLTTVILTQCLLIFRMKRSRNKTETYADATNPTTKTTDIPVSPNEAYALTKITSPREEVTYEVVQ</sequence>
<evidence type="ECO:0000256" key="1">
    <source>
        <dbReference type="SAM" id="MobiDB-lite"/>
    </source>
</evidence>
<gene>
    <name evidence="3" type="ORF">GBAR_LOCUS28120</name>
</gene>
<keyword evidence="4" id="KW-1185">Reference proteome</keyword>
<keyword evidence="2" id="KW-1133">Transmembrane helix</keyword>
<dbReference type="Proteomes" id="UP001174909">
    <property type="component" value="Unassembled WGS sequence"/>
</dbReference>
<protein>
    <submittedName>
        <fullName evidence="3">Uncharacterized protein</fullName>
    </submittedName>
</protein>
<proteinExistence type="predicted"/>
<keyword evidence="2" id="KW-0812">Transmembrane</keyword>
<dbReference type="EMBL" id="CASHTH010003922">
    <property type="protein sequence ID" value="CAI8051345.1"/>
    <property type="molecule type" value="Genomic_DNA"/>
</dbReference>
<evidence type="ECO:0000313" key="4">
    <source>
        <dbReference type="Proteomes" id="UP001174909"/>
    </source>
</evidence>
<evidence type="ECO:0000256" key="2">
    <source>
        <dbReference type="SAM" id="Phobius"/>
    </source>
</evidence>
<feature type="non-terminal residue" evidence="3">
    <location>
        <position position="1"/>
    </location>
</feature>
<feature type="region of interest" description="Disordered" evidence="1">
    <location>
        <begin position="66"/>
        <end position="87"/>
    </location>
</feature>
<dbReference type="AlphaFoldDB" id="A0AA35TN51"/>
<reference evidence="3" key="1">
    <citation type="submission" date="2023-03" db="EMBL/GenBank/DDBJ databases">
        <authorList>
            <person name="Steffen K."/>
            <person name="Cardenas P."/>
        </authorList>
    </citation>
    <scope>NUCLEOTIDE SEQUENCE</scope>
</reference>
<evidence type="ECO:0000313" key="3">
    <source>
        <dbReference type="EMBL" id="CAI8051345.1"/>
    </source>
</evidence>
<accession>A0AA35TN51</accession>
<feature type="transmembrane region" description="Helical" evidence="2">
    <location>
        <begin position="100"/>
        <end position="127"/>
    </location>
</feature>